<dbReference type="PANTHER" id="PTHR46203">
    <property type="entry name" value="PROBABLE PEPTIDE CHAIN RELEASE FACTOR C12ORF65"/>
    <property type="match status" value="1"/>
</dbReference>
<dbReference type="Proteomes" id="UP000266743">
    <property type="component" value="Chromosome 6"/>
</dbReference>
<evidence type="ECO:0000256" key="1">
    <source>
        <dbReference type="SAM" id="SignalP"/>
    </source>
</evidence>
<sequence>MRPRCGYASAVVTFSSLPCLLTTFCFGAETCGAFTAAIVCPQRWCAALGERRLSRRRYSAANTKGRCKHVYNIINSLKLVPKAVLASEFDKLHPRDKLDVKRALVRRRSRRSSCLPVFKSALFNRKYFFREADLTEDSTLGRGPGGQATNRRKQTAIVKHVPTGITVKFSKFPSYWLNRRAARDVLNLQLEERMLGSKSELGRIRDLRERRRLWRLRTTCKLVERASKIAAKRSQRHEFHSVLTNQQPLSRVAVLQLDLDQSKQPMYLSDLFDRECGQWWPLLSKAFVRINAESSNEKSAKVPDILFYTFPSVRRHGESVTSVEQYEMNQVKKCAADEVCLANVKRALKCFVELFGLRLYEKPTTTAKNCSVLVLGRDGLNWMEFRGRMVDSSGLMTPLALACFAHVTLSLAQLRCAREVNAIRSFFRREAKAGVPGKWAVQGQEGITEVLRCCELHEEHHPTGVDGVV</sequence>
<protein>
    <submittedName>
        <fullName evidence="2">RF-1 domain containing protein</fullName>
    </submittedName>
</protein>
<keyword evidence="1" id="KW-0732">Signal</keyword>
<dbReference type="EMBL" id="QSBY01000006">
    <property type="protein sequence ID" value="RHW72072.1"/>
    <property type="molecule type" value="Genomic_DNA"/>
</dbReference>
<dbReference type="InterPro" id="IPR052405">
    <property type="entry name" value="Mito_Transl_Release_Factor"/>
</dbReference>
<feature type="signal peptide" evidence="1">
    <location>
        <begin position="1"/>
        <end position="27"/>
    </location>
</feature>
<dbReference type="GO" id="GO:0005739">
    <property type="term" value="C:mitochondrion"/>
    <property type="evidence" value="ECO:0007669"/>
    <property type="project" value="TreeGrafter"/>
</dbReference>
<proteinExistence type="predicted"/>
<comment type="caution">
    <text evidence="2">The sequence shown here is derived from an EMBL/GenBank/DDBJ whole genome shotgun (WGS) entry which is preliminary data.</text>
</comment>
<evidence type="ECO:0000313" key="3">
    <source>
        <dbReference type="Proteomes" id="UP000266743"/>
    </source>
</evidence>
<feature type="chain" id="PRO_5018223499" evidence="1">
    <location>
        <begin position="28"/>
        <end position="469"/>
    </location>
</feature>
<organism evidence="2 3">
    <name type="scientific">Trypanosoma brucei equiperdum</name>
    <dbReference type="NCBI Taxonomy" id="630700"/>
    <lineage>
        <taxon>Eukaryota</taxon>
        <taxon>Discoba</taxon>
        <taxon>Euglenozoa</taxon>
        <taxon>Kinetoplastea</taxon>
        <taxon>Metakinetoplastina</taxon>
        <taxon>Trypanosomatida</taxon>
        <taxon>Trypanosomatidae</taxon>
        <taxon>Trypanosoma</taxon>
    </lineage>
</organism>
<evidence type="ECO:0000313" key="2">
    <source>
        <dbReference type="EMBL" id="RHW72072.1"/>
    </source>
</evidence>
<dbReference type="AlphaFoldDB" id="A0A3L6L643"/>
<accession>A0A3L6L643</accession>
<dbReference type="SUPFAM" id="SSF75620">
    <property type="entry name" value="Release factor"/>
    <property type="match status" value="1"/>
</dbReference>
<dbReference type="PANTHER" id="PTHR46203:SF1">
    <property type="entry name" value="MITOCHONDRIAL TRANSLATION RELEASE FACTOR IN RESCUE"/>
    <property type="match status" value="1"/>
</dbReference>
<reference evidence="2 3" key="1">
    <citation type="submission" date="2018-09" db="EMBL/GenBank/DDBJ databases">
        <title>whole genome sequence of T. equiperdum IVM-t1 strain.</title>
        <authorList>
            <person name="Suganuma K."/>
        </authorList>
    </citation>
    <scope>NUCLEOTIDE SEQUENCE [LARGE SCALE GENOMIC DNA]</scope>
    <source>
        <strain evidence="2 3">IVM-t1</strain>
    </source>
</reference>
<dbReference type="Gene3D" id="3.30.160.20">
    <property type="match status" value="1"/>
</dbReference>
<name>A0A3L6L643_9TRYP</name>
<dbReference type="InterPro" id="IPR045853">
    <property type="entry name" value="Pep_chain_release_fac_I_sf"/>
</dbReference>
<gene>
    <name evidence="2" type="ORF">DPX39_060053100</name>
</gene>